<feature type="compositionally biased region" description="Polar residues" evidence="1">
    <location>
        <begin position="323"/>
        <end position="337"/>
    </location>
</feature>
<keyword evidence="2" id="KW-0472">Membrane</keyword>
<comment type="caution">
    <text evidence="3">The sequence shown here is derived from an EMBL/GenBank/DDBJ whole genome shotgun (WGS) entry which is preliminary data.</text>
</comment>
<evidence type="ECO:0000313" key="3">
    <source>
        <dbReference type="EMBL" id="KAK2943403.1"/>
    </source>
</evidence>
<accession>A0ABQ9WV81</accession>
<keyword evidence="2" id="KW-0812">Transmembrane</keyword>
<feature type="transmembrane region" description="Helical" evidence="2">
    <location>
        <begin position="98"/>
        <end position="122"/>
    </location>
</feature>
<sequence length="379" mass="41641">MLVPCGLDVEVFEWDSEKSEGCINSLQLDTLAITKWTENEIVGQVDLKTSLSTLKSSLEWRARLVFGDNGTTSNSILFASASSTGKGNMSQGGTSSKILWIIPVVVCVILALILLIGLIILAKRQSMKKKNNQSLLANENSTMEMDEVIVKEEEDVPDSTLNRMMNREGSIVTQSRQPILCKADTENQTCSDDPFHPPSEMVVRDIRNRCSVTPFNVHPFDKSCVVRTVCFVVCMVENERKGISWKRVASSVANGLVQLHLRNPTHHALRTQSTPNRPSHPNSSTCHQPPSSTSATPPIHPQKSGLNEGERKQPVRKDEEQQKTSMTPGVSKTTPLATSSLPAFLQSQREAITLSLSDSLNELAQTDQSAAALSHKIVQ</sequence>
<evidence type="ECO:0000256" key="1">
    <source>
        <dbReference type="SAM" id="MobiDB-lite"/>
    </source>
</evidence>
<feature type="compositionally biased region" description="Basic and acidic residues" evidence="1">
    <location>
        <begin position="308"/>
        <end position="322"/>
    </location>
</feature>
<evidence type="ECO:0000313" key="4">
    <source>
        <dbReference type="Proteomes" id="UP001281761"/>
    </source>
</evidence>
<keyword evidence="2" id="KW-1133">Transmembrane helix</keyword>
<reference evidence="3 4" key="1">
    <citation type="journal article" date="2022" name="bioRxiv">
        <title>Genomics of Preaxostyla Flagellates Illuminates Evolutionary Transitions and the Path Towards Mitochondrial Loss.</title>
        <authorList>
            <person name="Novak L.V.F."/>
            <person name="Treitli S.C."/>
            <person name="Pyrih J."/>
            <person name="Halakuc P."/>
            <person name="Pipaliya S.V."/>
            <person name="Vacek V."/>
            <person name="Brzon O."/>
            <person name="Soukal P."/>
            <person name="Eme L."/>
            <person name="Dacks J.B."/>
            <person name="Karnkowska A."/>
            <person name="Elias M."/>
            <person name="Hampl V."/>
        </authorList>
    </citation>
    <scope>NUCLEOTIDE SEQUENCE [LARGE SCALE GENOMIC DNA]</scope>
    <source>
        <strain evidence="3">NAU3</strain>
        <tissue evidence="3">Gut</tissue>
    </source>
</reference>
<dbReference type="EMBL" id="JARBJD010000349">
    <property type="protein sequence ID" value="KAK2943403.1"/>
    <property type="molecule type" value="Genomic_DNA"/>
</dbReference>
<keyword evidence="4" id="KW-1185">Reference proteome</keyword>
<dbReference type="Proteomes" id="UP001281761">
    <property type="component" value="Unassembled WGS sequence"/>
</dbReference>
<name>A0ABQ9WV81_9EUKA</name>
<protein>
    <recommendedName>
        <fullName evidence="5">Transmembrane protein</fullName>
    </recommendedName>
</protein>
<evidence type="ECO:0000256" key="2">
    <source>
        <dbReference type="SAM" id="Phobius"/>
    </source>
</evidence>
<gene>
    <name evidence="3" type="ORF">BLNAU_21713</name>
</gene>
<evidence type="ECO:0008006" key="5">
    <source>
        <dbReference type="Google" id="ProtNLM"/>
    </source>
</evidence>
<feature type="region of interest" description="Disordered" evidence="1">
    <location>
        <begin position="268"/>
        <end position="337"/>
    </location>
</feature>
<organism evidence="3 4">
    <name type="scientific">Blattamonas nauphoetae</name>
    <dbReference type="NCBI Taxonomy" id="2049346"/>
    <lineage>
        <taxon>Eukaryota</taxon>
        <taxon>Metamonada</taxon>
        <taxon>Preaxostyla</taxon>
        <taxon>Oxymonadida</taxon>
        <taxon>Blattamonas</taxon>
    </lineage>
</organism>
<feature type="compositionally biased region" description="Polar residues" evidence="1">
    <location>
        <begin position="270"/>
        <end position="296"/>
    </location>
</feature>
<proteinExistence type="predicted"/>